<protein>
    <submittedName>
        <fullName evidence="1">Uncharacterized protein</fullName>
    </submittedName>
</protein>
<dbReference type="Proteomes" id="UP000260943">
    <property type="component" value="Unassembled WGS sequence"/>
</dbReference>
<comment type="caution">
    <text evidence="1">The sequence shown here is derived from an EMBL/GenBank/DDBJ whole genome shotgun (WGS) entry which is preliminary data.</text>
</comment>
<organism evidence="1 2">
    <name type="scientific">Collinsella tanakaei</name>
    <dbReference type="NCBI Taxonomy" id="626935"/>
    <lineage>
        <taxon>Bacteria</taxon>
        <taxon>Bacillati</taxon>
        <taxon>Actinomycetota</taxon>
        <taxon>Coriobacteriia</taxon>
        <taxon>Coriobacteriales</taxon>
        <taxon>Coriobacteriaceae</taxon>
        <taxon>Collinsella</taxon>
    </lineage>
</organism>
<name>A0A3E4QNK1_9ACTN</name>
<evidence type="ECO:0000313" key="1">
    <source>
        <dbReference type="EMBL" id="RGL07295.1"/>
    </source>
</evidence>
<reference evidence="1 2" key="1">
    <citation type="submission" date="2018-08" db="EMBL/GenBank/DDBJ databases">
        <title>A genome reference for cultivated species of the human gut microbiota.</title>
        <authorList>
            <person name="Zou Y."/>
            <person name="Xue W."/>
            <person name="Luo G."/>
        </authorList>
    </citation>
    <scope>NUCLEOTIDE SEQUENCE [LARGE SCALE GENOMIC DNA]</scope>
    <source>
        <strain evidence="1 2">TF08-14</strain>
    </source>
</reference>
<gene>
    <name evidence="1" type="ORF">DXC81_10425</name>
</gene>
<evidence type="ECO:0000313" key="2">
    <source>
        <dbReference type="Proteomes" id="UP000260943"/>
    </source>
</evidence>
<proteinExistence type="predicted"/>
<accession>A0A3E4QNK1</accession>
<dbReference type="EMBL" id="QSRJ01000017">
    <property type="protein sequence ID" value="RGL07295.1"/>
    <property type="molecule type" value="Genomic_DNA"/>
</dbReference>
<sequence>MLAKSATNGRDCSKVKAKMRGLDGRWMRRKILEIGRTALGWSMRATKRGFPGLCTDQKDRFSDFYSATIFQRALTLCSTI</sequence>
<dbReference type="AlphaFoldDB" id="A0A3E4QNK1"/>